<dbReference type="Proteomes" id="UP001597260">
    <property type="component" value="Unassembled WGS sequence"/>
</dbReference>
<reference evidence="3" key="1">
    <citation type="journal article" date="2019" name="Int. J. Syst. Evol. Microbiol.">
        <title>The Global Catalogue of Microorganisms (GCM) 10K type strain sequencing project: providing services to taxonomists for standard genome sequencing and annotation.</title>
        <authorList>
            <consortium name="The Broad Institute Genomics Platform"/>
            <consortium name="The Broad Institute Genome Sequencing Center for Infectious Disease"/>
            <person name="Wu L."/>
            <person name="Ma J."/>
        </authorList>
    </citation>
    <scope>NUCLEOTIDE SEQUENCE [LARGE SCALE GENOMIC DNA]</scope>
    <source>
        <strain evidence="3">JCM 31037</strain>
    </source>
</reference>
<dbReference type="InterPro" id="IPR011335">
    <property type="entry name" value="Restrct_endonuc-II-like"/>
</dbReference>
<dbReference type="EMBL" id="JBHTMP010000017">
    <property type="protein sequence ID" value="MFD1322089.1"/>
    <property type="molecule type" value="Genomic_DNA"/>
</dbReference>
<protein>
    <submittedName>
        <fullName evidence="2">Type IV toxin-antitoxin system AbiEi family antitoxin domain-containing protein</fullName>
    </submittedName>
</protein>
<dbReference type="InterPro" id="IPR025159">
    <property type="entry name" value="AbiEi_N"/>
</dbReference>
<name>A0ABW3YCC5_9ACTN</name>
<organism evidence="2 3">
    <name type="scientific">Micromonospora sonneratiae</name>
    <dbReference type="NCBI Taxonomy" id="1184706"/>
    <lineage>
        <taxon>Bacteria</taxon>
        <taxon>Bacillati</taxon>
        <taxon>Actinomycetota</taxon>
        <taxon>Actinomycetes</taxon>
        <taxon>Micromonosporales</taxon>
        <taxon>Micromonosporaceae</taxon>
        <taxon>Micromonospora</taxon>
    </lineage>
</organism>
<dbReference type="Pfam" id="PF13338">
    <property type="entry name" value="AbiEi_4"/>
    <property type="match status" value="1"/>
</dbReference>
<feature type="domain" description="AbiEi antitoxin N-terminal" evidence="1">
    <location>
        <begin position="4"/>
        <end position="44"/>
    </location>
</feature>
<evidence type="ECO:0000313" key="3">
    <source>
        <dbReference type="Proteomes" id="UP001597260"/>
    </source>
</evidence>
<sequence length="307" mass="33615">MTLIRKIAASQDGTVTLTQANAAGLTVHEVHRLCRSGRWRRLARAGYLVDADRYAEIPRRVRIRAAVASFGRSAAAVLDTAAELHGIAGTRRTEAIHVSLPGPAVRPSRDTDPAVIIHQLTIGAAQLCDVAGIPVTRPVRTVADIIVRADRFTAVSVLDSAVNRQVVTAEEFAMIPGLIRGRRGAVAARGYLAECDGRAQSPLETRLRLRCVDGRVAPDVLQHEVRDRDGCLLGVGDLAWLAARLIGEADGREVHGTPEAVYQDRWRQNRIVNAGWRILRFTWDDTMRPDYIPFVVRNALAASPLPR</sequence>
<evidence type="ECO:0000313" key="2">
    <source>
        <dbReference type="EMBL" id="MFD1322089.1"/>
    </source>
</evidence>
<gene>
    <name evidence="2" type="ORF">ACFQ4H_13390</name>
</gene>
<dbReference type="SUPFAM" id="SSF52980">
    <property type="entry name" value="Restriction endonuclease-like"/>
    <property type="match status" value="1"/>
</dbReference>
<proteinExistence type="predicted"/>
<keyword evidence="3" id="KW-1185">Reference proteome</keyword>
<comment type="caution">
    <text evidence="2">The sequence shown here is derived from an EMBL/GenBank/DDBJ whole genome shotgun (WGS) entry which is preliminary data.</text>
</comment>
<dbReference type="RefSeq" id="WP_377570614.1">
    <property type="nucleotide sequence ID" value="NZ_JBHTMP010000017.1"/>
</dbReference>
<evidence type="ECO:0000259" key="1">
    <source>
        <dbReference type="Pfam" id="PF13338"/>
    </source>
</evidence>
<accession>A0ABW3YCC5</accession>
<dbReference type="Gene3D" id="3.40.960.10">
    <property type="entry name" value="VSR Endonuclease"/>
    <property type="match status" value="1"/>
</dbReference>